<dbReference type="InterPro" id="IPR009875">
    <property type="entry name" value="PilZ_domain"/>
</dbReference>
<keyword evidence="3" id="KW-0975">Bacterial flagellum</keyword>
<feature type="region of interest" description="Disordered" evidence="4">
    <location>
        <begin position="1"/>
        <end position="37"/>
    </location>
</feature>
<evidence type="ECO:0000259" key="5">
    <source>
        <dbReference type="Pfam" id="PF07238"/>
    </source>
</evidence>
<feature type="domain" description="PilZ" evidence="5">
    <location>
        <begin position="157"/>
        <end position="257"/>
    </location>
</feature>
<dbReference type="Proteomes" id="UP000269041">
    <property type="component" value="Unassembled WGS sequence"/>
</dbReference>
<organism evidence="7 8">
    <name type="scientific">Vibrio pectenicida</name>
    <dbReference type="NCBI Taxonomy" id="62763"/>
    <lineage>
        <taxon>Bacteria</taxon>
        <taxon>Pseudomonadati</taxon>
        <taxon>Pseudomonadota</taxon>
        <taxon>Gammaproteobacteria</taxon>
        <taxon>Vibrionales</taxon>
        <taxon>Vibrionaceae</taxon>
        <taxon>Vibrio</taxon>
    </lineage>
</organism>
<comment type="caution">
    <text evidence="7">The sequence shown here is derived from an EMBL/GenBank/DDBJ whole genome shotgun (WGS) entry which is preliminary data.</text>
</comment>
<dbReference type="Gene3D" id="2.40.10.220">
    <property type="entry name" value="predicted glycosyltransferase like domains"/>
    <property type="match status" value="1"/>
</dbReference>
<sequence length="270" mass="30035">MDVAEKNNLDSQQNLSNEDAVKESSSPTEKHEDFSSTTSETTSSICLGEDAFDKVMPLCDVACIVSTPTGKVLKCRTKYIGLHSKSILLLEMPMVSPQEKSIFMRQGYPLKACVISSKGEGARVYFKTKIEYVLSGEDTDLLLVTLPSATQVVVGLRESARLEINLDGFLEPSDKKYQCQVRDISHQGCLIVVDRDKVSYRIGSLISLNICSSNKDVPLVDETLQAMVKNISKIGRYYKYGVKFEEESLESVDSLIEGLNYCALQQRFTL</sequence>
<name>A0A3R9E0J3_9VIBR</name>
<dbReference type="Pfam" id="PF12945">
    <property type="entry name" value="PilZNR"/>
    <property type="match status" value="1"/>
</dbReference>
<keyword evidence="2" id="KW-0547">Nucleotide-binding</keyword>
<reference evidence="7 8" key="1">
    <citation type="submission" date="2018-12" db="EMBL/GenBank/DDBJ databases">
        <title>Genomic taxonomy of the Vibrionaceae family.</title>
        <authorList>
            <person name="Gomez-Gil B."/>
            <person name="Enciso-Ibarra K."/>
        </authorList>
    </citation>
    <scope>NUCLEOTIDE SEQUENCE [LARGE SCALE GENOMIC DNA]</scope>
    <source>
        <strain evidence="7 8">CAIM 594</strain>
    </source>
</reference>
<evidence type="ECO:0000313" key="7">
    <source>
        <dbReference type="EMBL" id="RSD31530.1"/>
    </source>
</evidence>
<dbReference type="InterPro" id="IPR012349">
    <property type="entry name" value="Split_barrel_FMN-bd"/>
</dbReference>
<dbReference type="OrthoDB" id="5586887at2"/>
<feature type="compositionally biased region" description="Polar residues" evidence="4">
    <location>
        <begin position="9"/>
        <end position="27"/>
    </location>
</feature>
<evidence type="ECO:0000256" key="1">
    <source>
        <dbReference type="ARBA" id="ARBA00022636"/>
    </source>
</evidence>
<dbReference type="Gene3D" id="2.30.110.10">
    <property type="entry name" value="Electron Transport, Fmn-binding Protein, Chain A"/>
    <property type="match status" value="1"/>
</dbReference>
<dbReference type="Pfam" id="PF07238">
    <property type="entry name" value="PilZ"/>
    <property type="match status" value="1"/>
</dbReference>
<evidence type="ECO:0000313" key="8">
    <source>
        <dbReference type="Proteomes" id="UP000269041"/>
    </source>
</evidence>
<gene>
    <name evidence="7" type="ORF">EJA03_08365</name>
</gene>
<evidence type="ECO:0000256" key="4">
    <source>
        <dbReference type="SAM" id="MobiDB-lite"/>
    </source>
</evidence>
<dbReference type="AlphaFoldDB" id="A0A3R9E0J3"/>
<evidence type="ECO:0000259" key="6">
    <source>
        <dbReference type="Pfam" id="PF12945"/>
    </source>
</evidence>
<feature type="domain" description="Type III secretion system flagellar brake protein YcgR PilZN" evidence="6">
    <location>
        <begin position="73"/>
        <end position="147"/>
    </location>
</feature>
<accession>A0A3R9E0J3</accession>
<dbReference type="InterPro" id="IPR009926">
    <property type="entry name" value="T3SS_YcgR_PilZN"/>
</dbReference>
<evidence type="ECO:0000256" key="2">
    <source>
        <dbReference type="ARBA" id="ARBA00022741"/>
    </source>
</evidence>
<dbReference type="SUPFAM" id="SSF141371">
    <property type="entry name" value="PilZ domain-like"/>
    <property type="match status" value="2"/>
</dbReference>
<evidence type="ECO:0000256" key="3">
    <source>
        <dbReference type="ARBA" id="ARBA00023143"/>
    </source>
</evidence>
<keyword evidence="1" id="KW-0973">c-di-GMP</keyword>
<protein>
    <submittedName>
        <fullName evidence="7">PilZ domain-containing protein</fullName>
    </submittedName>
</protein>
<proteinExistence type="predicted"/>
<keyword evidence="8" id="KW-1185">Reference proteome</keyword>
<dbReference type="EMBL" id="RSFA01000029">
    <property type="protein sequence ID" value="RSD31530.1"/>
    <property type="molecule type" value="Genomic_DNA"/>
</dbReference>
<dbReference type="GO" id="GO:0035438">
    <property type="term" value="F:cyclic-di-GMP binding"/>
    <property type="evidence" value="ECO:0007669"/>
    <property type="project" value="InterPro"/>
</dbReference>